<feature type="binding site" evidence="7">
    <location>
        <position position="134"/>
    </location>
    <ligand>
        <name>a 1,2-diacyl-sn-glycero-3-phospho-(1'-sn-glycerol)</name>
        <dbReference type="ChEBI" id="CHEBI:64716"/>
    </ligand>
</feature>
<gene>
    <name evidence="7" type="primary">lgt</name>
    <name evidence="8" type="ORF">AVDCRST_MAG49-4224</name>
</gene>
<keyword evidence="4 7" id="KW-0812">Transmembrane</keyword>
<dbReference type="Pfam" id="PF01790">
    <property type="entry name" value="LGT"/>
    <property type="match status" value="1"/>
</dbReference>
<evidence type="ECO:0000256" key="6">
    <source>
        <dbReference type="ARBA" id="ARBA00023136"/>
    </source>
</evidence>
<comment type="subcellular location">
    <subcellularLocation>
        <location evidence="7">Cell membrane</location>
        <topology evidence="7">Multi-pass membrane protein</topology>
    </subcellularLocation>
</comment>
<feature type="transmembrane region" description="Helical" evidence="7">
    <location>
        <begin position="91"/>
        <end position="108"/>
    </location>
</feature>
<comment type="similarity">
    <text evidence="1 7">Belongs to the Lgt family.</text>
</comment>
<dbReference type="UniPathway" id="UPA00664"/>
<organism evidence="8">
    <name type="scientific">uncultured Thermomicrobiales bacterium</name>
    <dbReference type="NCBI Taxonomy" id="1645740"/>
    <lineage>
        <taxon>Bacteria</taxon>
        <taxon>Pseudomonadati</taxon>
        <taxon>Thermomicrobiota</taxon>
        <taxon>Thermomicrobia</taxon>
        <taxon>Thermomicrobiales</taxon>
        <taxon>environmental samples</taxon>
    </lineage>
</organism>
<dbReference type="GO" id="GO:0005886">
    <property type="term" value="C:plasma membrane"/>
    <property type="evidence" value="ECO:0007669"/>
    <property type="project" value="UniProtKB-SubCell"/>
</dbReference>
<evidence type="ECO:0000256" key="3">
    <source>
        <dbReference type="ARBA" id="ARBA00022679"/>
    </source>
</evidence>
<feature type="transmembrane region" description="Helical" evidence="7">
    <location>
        <begin position="237"/>
        <end position="255"/>
    </location>
</feature>
<comment type="catalytic activity">
    <reaction evidence="7">
        <text>L-cysteinyl-[prolipoprotein] + a 1,2-diacyl-sn-glycero-3-phospho-(1'-sn-glycerol) = an S-1,2-diacyl-sn-glyceryl-L-cysteinyl-[prolipoprotein] + sn-glycerol 1-phosphate + H(+)</text>
        <dbReference type="Rhea" id="RHEA:56712"/>
        <dbReference type="Rhea" id="RHEA-COMP:14679"/>
        <dbReference type="Rhea" id="RHEA-COMP:14680"/>
        <dbReference type="ChEBI" id="CHEBI:15378"/>
        <dbReference type="ChEBI" id="CHEBI:29950"/>
        <dbReference type="ChEBI" id="CHEBI:57685"/>
        <dbReference type="ChEBI" id="CHEBI:64716"/>
        <dbReference type="ChEBI" id="CHEBI:140658"/>
        <dbReference type="EC" id="2.5.1.145"/>
    </reaction>
</comment>
<comment type="pathway">
    <text evidence="7">Protein modification; lipoprotein biosynthesis (diacylglyceryl transfer).</text>
</comment>
<evidence type="ECO:0000256" key="2">
    <source>
        <dbReference type="ARBA" id="ARBA00022475"/>
    </source>
</evidence>
<dbReference type="EC" id="2.5.1.145" evidence="7"/>
<keyword evidence="2 7" id="KW-1003">Cell membrane</keyword>
<evidence type="ECO:0000256" key="4">
    <source>
        <dbReference type="ARBA" id="ARBA00022692"/>
    </source>
</evidence>
<name>A0A6J4VGU4_9BACT</name>
<dbReference type="HAMAP" id="MF_01147">
    <property type="entry name" value="Lgt"/>
    <property type="match status" value="1"/>
</dbReference>
<dbReference type="InterPro" id="IPR001640">
    <property type="entry name" value="Lgt"/>
</dbReference>
<dbReference type="GO" id="GO:0042158">
    <property type="term" value="P:lipoprotein biosynthetic process"/>
    <property type="evidence" value="ECO:0007669"/>
    <property type="project" value="UniProtKB-UniRule"/>
</dbReference>
<keyword evidence="6 7" id="KW-0472">Membrane</keyword>
<sequence length="286" mass="31067">MPTLDDPVAISLGPLTVRWYALFILAGIFGAIALIRALARRRGMDPEFVLDIAPWMVVSGIVGARLTYVLLKWDRYADAPLDALNIRLGGLSIHGAVFLGALILWALCRRAGVSFLGWGDLIIAGVALGQAVGRWGNWANQEAFGTPTDVPWAVTIRPDRRPAAYTDQATFHPTFFYESVANLLNAAVLSYLVLRMPGSRRLREGDAIAVYGILYGVERFLIERIRTDSVYLGPLPGAYWASFALVAIGVAMLVLRRTVWSGGQVAPLHPRREGVGGATPRATQGA</sequence>
<feature type="transmembrane region" description="Helical" evidence="7">
    <location>
        <begin position="175"/>
        <end position="194"/>
    </location>
</feature>
<dbReference type="NCBIfam" id="TIGR00544">
    <property type="entry name" value="lgt"/>
    <property type="match status" value="1"/>
</dbReference>
<proteinExistence type="inferred from homology"/>
<feature type="transmembrane region" description="Helical" evidence="7">
    <location>
        <begin position="48"/>
        <end position="71"/>
    </location>
</feature>
<comment type="function">
    <text evidence="7">Catalyzes the transfer of the diacylglyceryl group from phosphatidylglycerol to the sulfhydryl group of the N-terminal cysteine of a prolipoprotein, the first step in the formation of mature lipoproteins.</text>
</comment>
<dbReference type="GO" id="GO:0008961">
    <property type="term" value="F:phosphatidylglycerol-prolipoprotein diacylglyceryl transferase activity"/>
    <property type="evidence" value="ECO:0007669"/>
    <property type="project" value="UniProtKB-UniRule"/>
</dbReference>
<evidence type="ECO:0000313" key="8">
    <source>
        <dbReference type="EMBL" id="CAA9575944.1"/>
    </source>
</evidence>
<dbReference type="PANTHER" id="PTHR30589:SF0">
    <property type="entry name" value="PHOSPHATIDYLGLYCEROL--PROLIPOPROTEIN DIACYLGLYCERYL TRANSFERASE"/>
    <property type="match status" value="1"/>
</dbReference>
<dbReference type="PROSITE" id="PS01311">
    <property type="entry name" value="LGT"/>
    <property type="match status" value="1"/>
</dbReference>
<protein>
    <recommendedName>
        <fullName evidence="7">Phosphatidylglycerol--prolipoprotein diacylglyceryl transferase</fullName>
        <ecNumber evidence="7">2.5.1.145</ecNumber>
    </recommendedName>
</protein>
<evidence type="ECO:0000256" key="1">
    <source>
        <dbReference type="ARBA" id="ARBA00007150"/>
    </source>
</evidence>
<dbReference type="EMBL" id="CADCWG010000303">
    <property type="protein sequence ID" value="CAA9575944.1"/>
    <property type="molecule type" value="Genomic_DNA"/>
</dbReference>
<keyword evidence="8" id="KW-0449">Lipoprotein</keyword>
<keyword evidence="3 7" id="KW-0808">Transferase</keyword>
<evidence type="ECO:0000256" key="5">
    <source>
        <dbReference type="ARBA" id="ARBA00022989"/>
    </source>
</evidence>
<dbReference type="AlphaFoldDB" id="A0A6J4VGU4"/>
<accession>A0A6J4VGU4</accession>
<dbReference type="PANTHER" id="PTHR30589">
    <property type="entry name" value="PROLIPOPROTEIN DIACYLGLYCERYL TRANSFERASE"/>
    <property type="match status" value="1"/>
</dbReference>
<evidence type="ECO:0000256" key="7">
    <source>
        <dbReference type="HAMAP-Rule" id="MF_01147"/>
    </source>
</evidence>
<keyword evidence="5 7" id="KW-1133">Transmembrane helix</keyword>
<feature type="transmembrane region" description="Helical" evidence="7">
    <location>
        <begin position="115"/>
        <end position="133"/>
    </location>
</feature>
<reference evidence="8" key="1">
    <citation type="submission" date="2020-02" db="EMBL/GenBank/DDBJ databases">
        <authorList>
            <person name="Meier V. D."/>
        </authorList>
    </citation>
    <scope>NUCLEOTIDE SEQUENCE</scope>
    <source>
        <strain evidence="8">AVDCRST_MAG49</strain>
    </source>
</reference>
<feature type="transmembrane region" description="Helical" evidence="7">
    <location>
        <begin position="20"/>
        <end position="39"/>
    </location>
</feature>